<dbReference type="RefSeq" id="WP_168053353.1">
    <property type="nucleotide sequence ID" value="NZ_JAATJR010000007.1"/>
</dbReference>
<sequence>MTEFLIGAAERAALAAGEPAVVAAAGMKGLDTLPLVVLRPVQGVLRRGAADGPAESFPPGLAPLALLAPDAAAAAALAAGLPQGVPQILGPDPLPALLDLALQALAAAQAARIALQGQPGSRPPAMRSLVIDLPPLATANAPPEQVTQHLGRPAEGLCGIALHVAAARATAASLLRVRLLAAGRVLGAWTLPGDLVTAGWLQLDLPEPASPGAAEAVLEVGVELASGEVLVLSSAGTGPAAPLALRAETAEPHHLVLPWQFDWAACGVAAPRPGLALPVPRQAWDAARVDGAEASFAAAGAEAPRMMLEIPPGAEARLDLPTLPPGAADLALAELHCRLGEPAGLQVALQAGPEAGPARDSGWRIPDPGGALRIALPLPAGLGGAVRLGLAFRNRGAAAVTVEVAMLALMAGAAGVTRRVPPQARIVPHMAASAPQLQVPLPAFVPAATEQEPESSRPELSRGEALPAAGLPGPAPQPAAPPPPLAGGEAGAPAPAPAPATTPMTLAAPTPAAGSEMAPGGADFQDIKLHQHSVNADGSYRHIELGLSGLVSASGVWREVRLKLFDRRGTIGLEFRRIKGWPQMFEAWPQGGSDQFGPYWRLETEAAATALARLTSAQDRAMLAALLELLPSLVRRAARVAGLPAEEQEAWADRGRALVAAVDAARLGPTRVTATGPG</sequence>
<dbReference type="InterPro" id="IPR046184">
    <property type="entry name" value="DUF6212"/>
</dbReference>
<protein>
    <submittedName>
        <fullName evidence="2">Uncharacterized protein</fullName>
    </submittedName>
</protein>
<feature type="region of interest" description="Disordered" evidence="1">
    <location>
        <begin position="448"/>
        <end position="522"/>
    </location>
</feature>
<feature type="compositionally biased region" description="Low complexity" evidence="1">
    <location>
        <begin position="501"/>
        <end position="514"/>
    </location>
</feature>
<evidence type="ECO:0000313" key="3">
    <source>
        <dbReference type="Proteomes" id="UP000765160"/>
    </source>
</evidence>
<name>A0ABX1F5P5_9PROT</name>
<dbReference type="Proteomes" id="UP000765160">
    <property type="component" value="Unassembled WGS sequence"/>
</dbReference>
<keyword evidence="3" id="KW-1185">Reference proteome</keyword>
<gene>
    <name evidence="2" type="ORF">HB662_23150</name>
</gene>
<accession>A0ABX1F5P5</accession>
<dbReference type="EMBL" id="JAAVTX010000007">
    <property type="protein sequence ID" value="NKE47694.1"/>
    <property type="molecule type" value="Genomic_DNA"/>
</dbReference>
<organism evidence="2 3">
    <name type="scientific">Falsiroseomonas frigidaquae</name>
    <dbReference type="NCBI Taxonomy" id="487318"/>
    <lineage>
        <taxon>Bacteria</taxon>
        <taxon>Pseudomonadati</taxon>
        <taxon>Pseudomonadota</taxon>
        <taxon>Alphaproteobacteria</taxon>
        <taxon>Acetobacterales</taxon>
        <taxon>Roseomonadaceae</taxon>
        <taxon>Falsiroseomonas</taxon>
    </lineage>
</organism>
<evidence type="ECO:0000256" key="1">
    <source>
        <dbReference type="SAM" id="MobiDB-lite"/>
    </source>
</evidence>
<evidence type="ECO:0000313" key="2">
    <source>
        <dbReference type="EMBL" id="NKE47694.1"/>
    </source>
</evidence>
<dbReference type="Pfam" id="PF19717">
    <property type="entry name" value="DUF6212"/>
    <property type="match status" value="1"/>
</dbReference>
<reference evidence="2 3" key="1">
    <citation type="submission" date="2020-03" db="EMBL/GenBank/DDBJ databases">
        <title>Roseomonas selenitidurans sp. nov. isolated from soil.</title>
        <authorList>
            <person name="Liu H."/>
        </authorList>
    </citation>
    <scope>NUCLEOTIDE SEQUENCE [LARGE SCALE GENOMIC DNA]</scope>
    <source>
        <strain evidence="2 3">JCM 15073</strain>
    </source>
</reference>
<comment type="caution">
    <text evidence="2">The sequence shown here is derived from an EMBL/GenBank/DDBJ whole genome shotgun (WGS) entry which is preliminary data.</text>
</comment>
<feature type="compositionally biased region" description="Pro residues" evidence="1">
    <location>
        <begin position="473"/>
        <end position="485"/>
    </location>
</feature>
<proteinExistence type="predicted"/>